<accession>A0AAE2EHS8</accession>
<proteinExistence type="predicted"/>
<organism evidence="1 2">
    <name type="scientific">Mycoplasma mycoides subsp. mycoides</name>
    <dbReference type="NCBI Taxonomy" id="2103"/>
    <lineage>
        <taxon>Bacteria</taxon>
        <taxon>Bacillati</taxon>
        <taxon>Mycoplasmatota</taxon>
        <taxon>Mollicutes</taxon>
        <taxon>Mycoplasmataceae</taxon>
        <taxon>Mycoplasma</taxon>
    </lineage>
</organism>
<reference evidence="1 2" key="1">
    <citation type="submission" date="2015-02" db="EMBL/GenBank/DDBJ databases">
        <title>Mycoplasma mycoides subsp. mycoides strain:B237 Genome sequencing.</title>
        <authorList>
            <person name="Fischer A."/>
            <person name="Santana-Cruz I."/>
            <person name="Schieck E."/>
            <person name="Gourle H."/>
            <person name="Lambert M."/>
            <person name="Nadendla S."/>
            <person name="Miller R.A."/>
            <person name="Weber J."/>
            <person name="Bongcam-Rudloff E."/>
            <person name="Vashee S."/>
            <person name="Frey J."/>
            <person name="Jores J."/>
        </authorList>
    </citation>
    <scope>NUCLEOTIDE SEQUENCE [LARGE SCALE GENOMIC DNA]</scope>
    <source>
        <strain evidence="1 2">B237</strain>
    </source>
</reference>
<dbReference type="Proteomes" id="UP000033624">
    <property type="component" value="Unassembled WGS sequence"/>
</dbReference>
<name>A0AAE2EHS8_MYCMY</name>
<dbReference type="EMBL" id="LAEW01000001">
    <property type="protein sequence ID" value="KJQ45684.1"/>
    <property type="molecule type" value="Genomic_DNA"/>
</dbReference>
<protein>
    <submittedName>
        <fullName evidence="1">Uncharacterized protein</fullName>
    </submittedName>
</protein>
<gene>
    <name evidence="1" type="ORF">TS59_0885</name>
</gene>
<evidence type="ECO:0000313" key="2">
    <source>
        <dbReference type="Proteomes" id="UP000033624"/>
    </source>
</evidence>
<dbReference type="AlphaFoldDB" id="A0AAE2EHS8"/>
<sequence>MSSSSDSFFSIVSLFISECSGFLGAIVFSELSGESAGSGEEFGIESGFEDSSVGFSGFIIGFDSIEGTFYMYYPLRCLFFSNHLFVYL</sequence>
<evidence type="ECO:0000313" key="1">
    <source>
        <dbReference type="EMBL" id="KJQ45684.1"/>
    </source>
</evidence>
<comment type="caution">
    <text evidence="1">The sequence shown here is derived from an EMBL/GenBank/DDBJ whole genome shotgun (WGS) entry which is preliminary data.</text>
</comment>